<feature type="region of interest" description="Disordered" evidence="1">
    <location>
        <begin position="555"/>
        <end position="630"/>
    </location>
</feature>
<evidence type="ECO:0000313" key="4">
    <source>
        <dbReference type="Proteomes" id="UP001301769"/>
    </source>
</evidence>
<accession>A0AAN6YIC9</accession>
<dbReference type="PANTHER" id="PTHR14625:SF3">
    <property type="entry name" value="MICROCEPHALIN"/>
    <property type="match status" value="1"/>
</dbReference>
<feature type="region of interest" description="Disordered" evidence="1">
    <location>
        <begin position="1"/>
        <end position="355"/>
    </location>
</feature>
<gene>
    <name evidence="3" type="ORF">QBC37DRAFT_306358</name>
</gene>
<evidence type="ECO:0000313" key="3">
    <source>
        <dbReference type="EMBL" id="KAK4218255.1"/>
    </source>
</evidence>
<dbReference type="SUPFAM" id="SSF52113">
    <property type="entry name" value="BRCT domain"/>
    <property type="match status" value="1"/>
</dbReference>
<dbReference type="AlphaFoldDB" id="A0AAN6YIC9"/>
<keyword evidence="4" id="KW-1185">Reference proteome</keyword>
<dbReference type="Proteomes" id="UP001301769">
    <property type="component" value="Unassembled WGS sequence"/>
</dbReference>
<evidence type="ECO:0000256" key="1">
    <source>
        <dbReference type="SAM" id="MobiDB-lite"/>
    </source>
</evidence>
<evidence type="ECO:0000259" key="2">
    <source>
        <dbReference type="PROSITE" id="PS50172"/>
    </source>
</evidence>
<organism evidence="3 4">
    <name type="scientific">Rhypophila decipiens</name>
    <dbReference type="NCBI Taxonomy" id="261697"/>
    <lineage>
        <taxon>Eukaryota</taxon>
        <taxon>Fungi</taxon>
        <taxon>Dikarya</taxon>
        <taxon>Ascomycota</taxon>
        <taxon>Pezizomycotina</taxon>
        <taxon>Sordariomycetes</taxon>
        <taxon>Sordariomycetidae</taxon>
        <taxon>Sordariales</taxon>
        <taxon>Naviculisporaceae</taxon>
        <taxon>Rhypophila</taxon>
    </lineage>
</organism>
<dbReference type="PROSITE" id="PS50172">
    <property type="entry name" value="BRCT"/>
    <property type="match status" value="1"/>
</dbReference>
<name>A0AAN6YIC9_9PEZI</name>
<feature type="compositionally biased region" description="Polar residues" evidence="1">
    <location>
        <begin position="1040"/>
        <end position="1074"/>
    </location>
</feature>
<feature type="region of interest" description="Disordered" evidence="1">
    <location>
        <begin position="438"/>
        <end position="491"/>
    </location>
</feature>
<feature type="region of interest" description="Disordered" evidence="1">
    <location>
        <begin position="810"/>
        <end position="844"/>
    </location>
</feature>
<feature type="compositionally biased region" description="Acidic residues" evidence="1">
    <location>
        <begin position="149"/>
        <end position="158"/>
    </location>
</feature>
<feature type="compositionally biased region" description="Low complexity" evidence="1">
    <location>
        <begin position="203"/>
        <end position="213"/>
    </location>
</feature>
<protein>
    <recommendedName>
        <fullName evidence="2">BRCT domain-containing protein</fullName>
    </recommendedName>
</protein>
<feature type="compositionally biased region" description="Low complexity" evidence="1">
    <location>
        <begin position="32"/>
        <end position="52"/>
    </location>
</feature>
<feature type="compositionally biased region" description="Polar residues" evidence="1">
    <location>
        <begin position="1088"/>
        <end position="1101"/>
    </location>
</feature>
<feature type="region of interest" description="Disordered" evidence="1">
    <location>
        <begin position="1024"/>
        <end position="1110"/>
    </location>
</feature>
<feature type="compositionally biased region" description="Low complexity" evidence="1">
    <location>
        <begin position="124"/>
        <end position="138"/>
    </location>
</feature>
<feature type="compositionally biased region" description="Acidic residues" evidence="1">
    <location>
        <begin position="1145"/>
        <end position="1156"/>
    </location>
</feature>
<dbReference type="GO" id="GO:0000278">
    <property type="term" value="P:mitotic cell cycle"/>
    <property type="evidence" value="ECO:0007669"/>
    <property type="project" value="TreeGrafter"/>
</dbReference>
<feature type="compositionally biased region" description="Basic and acidic residues" evidence="1">
    <location>
        <begin position="188"/>
        <end position="198"/>
    </location>
</feature>
<reference evidence="3" key="2">
    <citation type="submission" date="2023-05" db="EMBL/GenBank/DDBJ databases">
        <authorList>
            <consortium name="Lawrence Berkeley National Laboratory"/>
            <person name="Steindorff A."/>
            <person name="Hensen N."/>
            <person name="Bonometti L."/>
            <person name="Westerberg I."/>
            <person name="Brannstrom I.O."/>
            <person name="Guillou S."/>
            <person name="Cros-Aarteil S."/>
            <person name="Calhoun S."/>
            <person name="Haridas S."/>
            <person name="Kuo A."/>
            <person name="Mondo S."/>
            <person name="Pangilinan J."/>
            <person name="Riley R."/>
            <person name="Labutti K."/>
            <person name="Andreopoulos B."/>
            <person name="Lipzen A."/>
            <person name="Chen C."/>
            <person name="Yanf M."/>
            <person name="Daum C."/>
            <person name="Ng V."/>
            <person name="Clum A."/>
            <person name="Ohm R."/>
            <person name="Martin F."/>
            <person name="Silar P."/>
            <person name="Natvig D."/>
            <person name="Lalanne C."/>
            <person name="Gautier V."/>
            <person name="Ament-Velasquez S.L."/>
            <person name="Kruys A."/>
            <person name="Hutchinson M.I."/>
            <person name="Powell A.J."/>
            <person name="Barry K."/>
            <person name="Miller A.N."/>
            <person name="Grigoriev I.V."/>
            <person name="Debuchy R."/>
            <person name="Gladieux P."/>
            <person name="Thoren M.H."/>
            <person name="Johannesson H."/>
        </authorList>
    </citation>
    <scope>NUCLEOTIDE SEQUENCE</scope>
    <source>
        <strain evidence="3">PSN293</strain>
    </source>
</reference>
<feature type="region of interest" description="Disordered" evidence="1">
    <location>
        <begin position="885"/>
        <end position="904"/>
    </location>
</feature>
<reference evidence="3" key="1">
    <citation type="journal article" date="2023" name="Mol. Phylogenet. Evol.">
        <title>Genome-scale phylogeny and comparative genomics of the fungal order Sordariales.</title>
        <authorList>
            <person name="Hensen N."/>
            <person name="Bonometti L."/>
            <person name="Westerberg I."/>
            <person name="Brannstrom I.O."/>
            <person name="Guillou S."/>
            <person name="Cros-Aarteil S."/>
            <person name="Calhoun S."/>
            <person name="Haridas S."/>
            <person name="Kuo A."/>
            <person name="Mondo S."/>
            <person name="Pangilinan J."/>
            <person name="Riley R."/>
            <person name="LaButti K."/>
            <person name="Andreopoulos B."/>
            <person name="Lipzen A."/>
            <person name="Chen C."/>
            <person name="Yan M."/>
            <person name="Daum C."/>
            <person name="Ng V."/>
            <person name="Clum A."/>
            <person name="Steindorff A."/>
            <person name="Ohm R.A."/>
            <person name="Martin F."/>
            <person name="Silar P."/>
            <person name="Natvig D.O."/>
            <person name="Lalanne C."/>
            <person name="Gautier V."/>
            <person name="Ament-Velasquez S.L."/>
            <person name="Kruys A."/>
            <person name="Hutchinson M.I."/>
            <person name="Powell A.J."/>
            <person name="Barry K."/>
            <person name="Miller A.N."/>
            <person name="Grigoriev I.V."/>
            <person name="Debuchy R."/>
            <person name="Gladieux P."/>
            <person name="Hiltunen Thoren M."/>
            <person name="Johannesson H."/>
        </authorList>
    </citation>
    <scope>NUCLEOTIDE SEQUENCE</scope>
    <source>
        <strain evidence="3">PSN293</strain>
    </source>
</reference>
<dbReference type="EMBL" id="MU858054">
    <property type="protein sequence ID" value="KAK4218255.1"/>
    <property type="molecule type" value="Genomic_DNA"/>
</dbReference>
<feature type="compositionally biased region" description="Polar residues" evidence="1">
    <location>
        <begin position="885"/>
        <end position="895"/>
    </location>
</feature>
<feature type="region of interest" description="Disordered" evidence="1">
    <location>
        <begin position="366"/>
        <end position="385"/>
    </location>
</feature>
<dbReference type="Gene3D" id="3.40.50.10190">
    <property type="entry name" value="BRCT domain"/>
    <property type="match status" value="1"/>
</dbReference>
<proteinExistence type="predicted"/>
<dbReference type="InterPro" id="IPR001357">
    <property type="entry name" value="BRCT_dom"/>
</dbReference>
<feature type="compositionally biased region" description="Polar residues" evidence="1">
    <location>
        <begin position="593"/>
        <end position="603"/>
    </location>
</feature>
<feature type="region of interest" description="Disordered" evidence="1">
    <location>
        <begin position="660"/>
        <end position="686"/>
    </location>
</feature>
<feature type="region of interest" description="Disordered" evidence="1">
    <location>
        <begin position="1139"/>
        <end position="1173"/>
    </location>
</feature>
<dbReference type="CDD" id="cd17716">
    <property type="entry name" value="BRCT_microcephalin_rpt1"/>
    <property type="match status" value="1"/>
</dbReference>
<dbReference type="InterPro" id="IPR036420">
    <property type="entry name" value="BRCT_dom_sf"/>
</dbReference>
<dbReference type="InterPro" id="IPR022047">
    <property type="entry name" value="Microcephalin-like"/>
</dbReference>
<comment type="caution">
    <text evidence="3">The sequence shown here is derived from an EMBL/GenBank/DDBJ whole genome shotgun (WGS) entry which is preliminary data.</text>
</comment>
<dbReference type="PANTHER" id="PTHR14625">
    <property type="entry name" value="MICROCEPHALIN"/>
    <property type="match status" value="1"/>
</dbReference>
<feature type="compositionally biased region" description="Low complexity" evidence="1">
    <location>
        <begin position="226"/>
        <end position="250"/>
    </location>
</feature>
<sequence length="1224" mass="132350">MDPQSPPKRMTRARAAAKSTTEPATKTTRIVTAASKAKATRSTATAPTSSSTNKRKIRHDDAEDEDPLDAELPARPPSSAVQMKPTRATRGRPKKVLDEPAPESTTATEPIKTTTRGRPKKTTTEPAAAEPAKAVKPTTRTKKAKAGEEVDADADVEAEPPKKAKRGRAAASTMASRQATRPTVKKSVKFEEPEKENIAPRLAAASKSSTKASEPVSGLRARPIRRPAAAAGRTARGGSTKSTTTSSSASDKGEKPLPLSPKKVNQLTMNKAAAADSDDELAMNDKPLGRSLTKNPIKPPVGSRKQAQIQAPAPAETADHDSSDEDEVEPHHTLLMATPAKRPPPSPWKNVLTSPPKRVEGILAAPVQTESGVEGSSKAPSKMSLLQSPAKRIPVLKNGDFSSSGVNATPMKMSLLSSPAKRSFTPMRPFVPVVADIPEAERTPAPKPTILSTPLPAEGHLSGDEDDQTHEQEMDQQNLDEECDHSIPGSPTRLQFPGRLSAVLPRHADPVFKDALNGSAEEMREGSEDIELGRDETVSEDHMVLDNVAEFEQQDEVDQLDATSSANAPSFGLRQKDLQPFNEETDSEDELSPSPQERTTTSFGAVPSTPCPASSAATPRSRIARSTAKRVRTEGKFGFTPLADQLSGWTAGPSPLKTGIPVASPAPTPTTVRPSSSAENKPFSSPSHAVVENQYFEDEMMIRQDATEDADFIMAEGEGITPVLEDIPITEEDVALAAEANEMSLMEPEQIEELIGGNQMPDDSISEASQEYGDENAIPIDPALVDDIPPATPQRIIRREFHTVSKIPLKPAAEESPRRKMRTRSQSVSRLPVQAAQRPTETLNRSATVISYSAPDRRESNPFVDYSVDQEERASSVGPLVETPQKTEVSWSTMGTPARTPRRDLDPALLRGAVVFVDVHTSEGADASSIFVDLLSQMGARCVKSWSWNPSSPCGGNDGQSSSSKIGITHVVYKDGGKRTLEKVRESGGVVQCVGVSWVLDCERENRWLDEVPYYIDTALVPRGGARRRKSMEPRALANMNGTLIPTPVRNSNHNNTPSRQSTGGPSTPASNKSSSRRRESALWIRTPEQQEVTHTHTPPQSYEDFLNDDSDMDWNGCDLTPVPKTPAPETIARYAANINPDETPTTDEDDDEDDQDPLHMPSPGEIMTRTCPPKASSKLFSDLGAGRLQRDKDEGVLMRLMAARRKSLQFAPKVASPLSKAWY</sequence>
<feature type="compositionally biased region" description="Polar residues" evidence="1">
    <location>
        <begin position="18"/>
        <end position="30"/>
    </location>
</feature>
<feature type="domain" description="BRCT" evidence="2">
    <location>
        <begin position="905"/>
        <end position="1016"/>
    </location>
</feature>
<feature type="compositionally biased region" description="Low complexity" evidence="1">
    <location>
        <begin position="661"/>
        <end position="678"/>
    </location>
</feature>